<organism evidence="3 4">
    <name type="scientific">Luedemannella flava</name>
    <dbReference type="NCBI Taxonomy" id="349316"/>
    <lineage>
        <taxon>Bacteria</taxon>
        <taxon>Bacillati</taxon>
        <taxon>Actinomycetota</taxon>
        <taxon>Actinomycetes</taxon>
        <taxon>Micromonosporales</taxon>
        <taxon>Micromonosporaceae</taxon>
        <taxon>Luedemannella</taxon>
    </lineage>
</organism>
<evidence type="ECO:0000259" key="2">
    <source>
        <dbReference type="Pfam" id="PF00582"/>
    </source>
</evidence>
<sequence length="145" mass="14536">MADEEPARIVVGVDGSAASARALEWALAQAEISGADVEAVTVWDISSGFGSGPTVLDGEDLGAEAARMLEQAVGAAQAEHPNATVTEIVRRGHPAAILLDQAADAALLVVGSHGHGGFAGALLGSVSQHCAQDATCPVVVVRAPH</sequence>
<protein>
    <submittedName>
        <fullName evidence="3">Universal stress protein</fullName>
    </submittedName>
</protein>
<evidence type="ECO:0000313" key="3">
    <source>
        <dbReference type="EMBL" id="GAA1803905.1"/>
    </source>
</evidence>
<dbReference type="PRINTS" id="PR01438">
    <property type="entry name" value="UNVRSLSTRESS"/>
</dbReference>
<dbReference type="InterPro" id="IPR014729">
    <property type="entry name" value="Rossmann-like_a/b/a_fold"/>
</dbReference>
<gene>
    <name evidence="3" type="ORF">GCM10009682_27120</name>
</gene>
<evidence type="ECO:0000313" key="4">
    <source>
        <dbReference type="Proteomes" id="UP001500218"/>
    </source>
</evidence>
<dbReference type="EMBL" id="BAAALT010000070">
    <property type="protein sequence ID" value="GAA1803905.1"/>
    <property type="molecule type" value="Genomic_DNA"/>
</dbReference>
<accession>A0ABP4Y4W5</accession>
<keyword evidence="4" id="KW-1185">Reference proteome</keyword>
<dbReference type="InterPro" id="IPR006016">
    <property type="entry name" value="UspA"/>
</dbReference>
<dbReference type="RefSeq" id="WP_344130452.1">
    <property type="nucleotide sequence ID" value="NZ_BAAALT010000070.1"/>
</dbReference>
<proteinExistence type="inferred from homology"/>
<dbReference type="PANTHER" id="PTHR46553">
    <property type="entry name" value="ADENINE NUCLEOTIDE ALPHA HYDROLASES-LIKE SUPERFAMILY PROTEIN"/>
    <property type="match status" value="1"/>
</dbReference>
<name>A0ABP4Y4W5_9ACTN</name>
<reference evidence="4" key="1">
    <citation type="journal article" date="2019" name="Int. J. Syst. Evol. Microbiol.">
        <title>The Global Catalogue of Microorganisms (GCM) 10K type strain sequencing project: providing services to taxonomists for standard genome sequencing and annotation.</title>
        <authorList>
            <consortium name="The Broad Institute Genomics Platform"/>
            <consortium name="The Broad Institute Genome Sequencing Center for Infectious Disease"/>
            <person name="Wu L."/>
            <person name="Ma J."/>
        </authorList>
    </citation>
    <scope>NUCLEOTIDE SEQUENCE [LARGE SCALE GENOMIC DNA]</scope>
    <source>
        <strain evidence="4">JCM 13250</strain>
    </source>
</reference>
<dbReference type="Gene3D" id="3.40.50.620">
    <property type="entry name" value="HUPs"/>
    <property type="match status" value="1"/>
</dbReference>
<comment type="caution">
    <text evidence="3">The sequence shown here is derived from an EMBL/GenBank/DDBJ whole genome shotgun (WGS) entry which is preliminary data.</text>
</comment>
<evidence type="ECO:0000256" key="1">
    <source>
        <dbReference type="ARBA" id="ARBA00008791"/>
    </source>
</evidence>
<dbReference type="SUPFAM" id="SSF52402">
    <property type="entry name" value="Adenine nucleotide alpha hydrolases-like"/>
    <property type="match status" value="1"/>
</dbReference>
<dbReference type="Pfam" id="PF00582">
    <property type="entry name" value="Usp"/>
    <property type="match status" value="1"/>
</dbReference>
<dbReference type="PANTHER" id="PTHR46553:SF3">
    <property type="entry name" value="ADENINE NUCLEOTIDE ALPHA HYDROLASES-LIKE SUPERFAMILY PROTEIN"/>
    <property type="match status" value="1"/>
</dbReference>
<comment type="similarity">
    <text evidence="1">Belongs to the universal stress protein A family.</text>
</comment>
<dbReference type="InterPro" id="IPR006015">
    <property type="entry name" value="Universal_stress_UspA"/>
</dbReference>
<dbReference type="Proteomes" id="UP001500218">
    <property type="component" value="Unassembled WGS sequence"/>
</dbReference>
<feature type="domain" description="UspA" evidence="2">
    <location>
        <begin position="8"/>
        <end position="142"/>
    </location>
</feature>